<evidence type="ECO:0000256" key="1">
    <source>
        <dbReference type="SAM" id="MobiDB-lite"/>
    </source>
</evidence>
<dbReference type="Proteomes" id="UP001148312">
    <property type="component" value="Unassembled WGS sequence"/>
</dbReference>
<accession>A0A9X0C2U9</accession>
<dbReference type="GeneID" id="81620951"/>
<comment type="caution">
    <text evidence="2">The sequence shown here is derived from an EMBL/GenBank/DDBJ whole genome shotgun (WGS) entry which is preliminary data.</text>
</comment>
<organism evidence="2 3">
    <name type="scientific">Penicillium diatomitis</name>
    <dbReference type="NCBI Taxonomy" id="2819901"/>
    <lineage>
        <taxon>Eukaryota</taxon>
        <taxon>Fungi</taxon>
        <taxon>Dikarya</taxon>
        <taxon>Ascomycota</taxon>
        <taxon>Pezizomycotina</taxon>
        <taxon>Eurotiomycetes</taxon>
        <taxon>Eurotiomycetidae</taxon>
        <taxon>Eurotiales</taxon>
        <taxon>Aspergillaceae</taxon>
        <taxon>Penicillium</taxon>
    </lineage>
</organism>
<evidence type="ECO:0000313" key="3">
    <source>
        <dbReference type="Proteomes" id="UP001148312"/>
    </source>
</evidence>
<dbReference type="EMBL" id="JAPWDQ010000001">
    <property type="protein sequence ID" value="KAJ5495982.1"/>
    <property type="molecule type" value="Genomic_DNA"/>
</dbReference>
<dbReference type="PANTHER" id="PTHR21054">
    <property type="entry name" value="ZINC METALLOPROTEINASE-RELATED"/>
    <property type="match status" value="1"/>
</dbReference>
<dbReference type="GO" id="GO:0005737">
    <property type="term" value="C:cytoplasm"/>
    <property type="evidence" value="ECO:0007669"/>
    <property type="project" value="TreeGrafter"/>
</dbReference>
<keyword evidence="3" id="KW-1185">Reference proteome</keyword>
<proteinExistence type="predicted"/>
<gene>
    <name evidence="2" type="ORF">N7539_001098</name>
</gene>
<dbReference type="InterPro" id="IPR021917">
    <property type="entry name" value="Unchr_Zn-peptidase-like"/>
</dbReference>
<reference evidence="2" key="2">
    <citation type="journal article" date="2023" name="IMA Fungus">
        <title>Comparative genomic study of the Penicillium genus elucidates a diverse pangenome and 15 lateral gene transfer events.</title>
        <authorList>
            <person name="Petersen C."/>
            <person name="Sorensen T."/>
            <person name="Nielsen M.R."/>
            <person name="Sondergaard T.E."/>
            <person name="Sorensen J.L."/>
            <person name="Fitzpatrick D.A."/>
            <person name="Frisvad J.C."/>
            <person name="Nielsen K.L."/>
        </authorList>
    </citation>
    <scope>NUCLEOTIDE SEQUENCE</scope>
    <source>
        <strain evidence="2">IBT 30728</strain>
    </source>
</reference>
<evidence type="ECO:0008006" key="4">
    <source>
        <dbReference type="Google" id="ProtNLM"/>
    </source>
</evidence>
<dbReference type="InterPro" id="IPR053002">
    <property type="entry name" value="Metalloproteinase_M10B"/>
</dbReference>
<feature type="region of interest" description="Disordered" evidence="1">
    <location>
        <begin position="667"/>
        <end position="689"/>
    </location>
</feature>
<protein>
    <recommendedName>
        <fullName evidence="4">Jacalin-type lectin domain-containing protein</fullName>
    </recommendedName>
</protein>
<name>A0A9X0C2U9_9EURO</name>
<evidence type="ECO:0000313" key="2">
    <source>
        <dbReference type="EMBL" id="KAJ5495982.1"/>
    </source>
</evidence>
<sequence length="744" mass="82460">MTKRSIETDSTADRRVKPMFTDQRLFKVTNVDDGETVHQTCLLIHGECQFFDPDDETDYVSVSSSNMPIQSNVTQHWPCNAGKWSALVMLSSGKNSLVFNLYRNQKICGSAEISVNYVPLLQLPPLHLAILVAKDSPLLIDCPPVKYGSISTAHSGLDAAIAKFRMSAYMWQALTAEDLRQKDLGRRSFRLDEEWTWNSSLQKSYQRAPGDARQMGAVAKVHIVRSDKTVAQLRDANIAQQNSRGRDRDALNRYFEEALRDSGAPFDSASRPVVAGLILDSHYSNEQSLITAHAALGCHKPNGISCGIFGSHLTYAWPRFLEEVPACLTDPTAPGDTMGNDNGECDTLRGACFVGQGAFLHEVGHAFGAEHTTGIMARGYSKTWGVNFIQHADNPELENAAKWDLQDALKFKLMPHFALPDDAPVTQQFREAQVRMEVILTKKLASDPESTCEGLKITCSAGLARIEIASDSPHDDVVHQFINKSNHTEFQLVDIRNKYNQAYPLRIVALGMNGKRRVVANVWTMLKEVPFISIPGSDLVLEKKSVRCQDLDSSLDDTQVCKWAMLLHRRGKDGQLHRATSIDLRVGCTMDGAVVYYADGKHANCGPARNSDGTTHRFGGHASEDHRIPAGETISQIRICKRADGWGSLSGIRMTLSNGDSWGYLNDDLYGDDEDEQDNQRDAQEEEDEGIVTLEPADGDVIVGFYGTSDRQSGFTQEFGILTAPRGIELPEQVYDMAELRNDE</sequence>
<dbReference type="AlphaFoldDB" id="A0A9X0C2U9"/>
<dbReference type="RefSeq" id="XP_056794995.1">
    <property type="nucleotide sequence ID" value="XM_056930702.1"/>
</dbReference>
<dbReference type="SUPFAM" id="SSF55486">
    <property type="entry name" value="Metalloproteases ('zincins'), catalytic domain"/>
    <property type="match status" value="1"/>
</dbReference>
<dbReference type="PANTHER" id="PTHR21054:SF2">
    <property type="entry name" value="MIP04191P"/>
    <property type="match status" value="1"/>
</dbReference>
<dbReference type="Pfam" id="PF12044">
    <property type="entry name" value="Metallopep"/>
    <property type="match status" value="1"/>
</dbReference>
<reference evidence="2" key="1">
    <citation type="submission" date="2022-12" db="EMBL/GenBank/DDBJ databases">
        <authorList>
            <person name="Petersen C."/>
        </authorList>
    </citation>
    <scope>NUCLEOTIDE SEQUENCE</scope>
    <source>
        <strain evidence="2">IBT 30728</strain>
    </source>
</reference>